<reference evidence="2" key="2">
    <citation type="journal article" date="2015" name="Data Brief">
        <title>Shoot transcriptome of the giant reed, Arundo donax.</title>
        <authorList>
            <person name="Barrero R.A."/>
            <person name="Guerrero F.D."/>
            <person name="Moolhuijzen P."/>
            <person name="Goolsby J.A."/>
            <person name="Tidwell J."/>
            <person name="Bellgard S.E."/>
            <person name="Bellgard M.I."/>
        </authorList>
    </citation>
    <scope>NUCLEOTIDE SEQUENCE</scope>
    <source>
        <tissue evidence="2">Shoot tissue taken approximately 20 cm above the soil surface</tissue>
    </source>
</reference>
<protein>
    <submittedName>
        <fullName evidence="2">Uncharacterized protein</fullName>
    </submittedName>
</protein>
<evidence type="ECO:0000256" key="1">
    <source>
        <dbReference type="SAM" id="MobiDB-lite"/>
    </source>
</evidence>
<evidence type="ECO:0000313" key="2">
    <source>
        <dbReference type="EMBL" id="JAD85025.1"/>
    </source>
</evidence>
<accession>A0A0A9DHB4</accession>
<name>A0A0A9DHB4_ARUDO</name>
<dbReference type="EMBL" id="GBRH01212870">
    <property type="protein sequence ID" value="JAD85025.1"/>
    <property type="molecule type" value="Transcribed_RNA"/>
</dbReference>
<reference evidence="2" key="1">
    <citation type="submission" date="2014-09" db="EMBL/GenBank/DDBJ databases">
        <authorList>
            <person name="Magalhaes I.L.F."/>
            <person name="Oliveira U."/>
            <person name="Santos F.R."/>
            <person name="Vidigal T.H.D.A."/>
            <person name="Brescovit A.D."/>
            <person name="Santos A.J."/>
        </authorList>
    </citation>
    <scope>NUCLEOTIDE SEQUENCE</scope>
    <source>
        <tissue evidence="2">Shoot tissue taken approximately 20 cm above the soil surface</tissue>
    </source>
</reference>
<dbReference type="AlphaFoldDB" id="A0A0A9DHB4"/>
<feature type="region of interest" description="Disordered" evidence="1">
    <location>
        <begin position="16"/>
        <end position="38"/>
    </location>
</feature>
<organism evidence="2">
    <name type="scientific">Arundo donax</name>
    <name type="common">Giant reed</name>
    <name type="synonym">Donax arundinaceus</name>
    <dbReference type="NCBI Taxonomy" id="35708"/>
    <lineage>
        <taxon>Eukaryota</taxon>
        <taxon>Viridiplantae</taxon>
        <taxon>Streptophyta</taxon>
        <taxon>Embryophyta</taxon>
        <taxon>Tracheophyta</taxon>
        <taxon>Spermatophyta</taxon>
        <taxon>Magnoliopsida</taxon>
        <taxon>Liliopsida</taxon>
        <taxon>Poales</taxon>
        <taxon>Poaceae</taxon>
        <taxon>PACMAD clade</taxon>
        <taxon>Arundinoideae</taxon>
        <taxon>Arundineae</taxon>
        <taxon>Arundo</taxon>
    </lineage>
</organism>
<sequence length="111" mass="12798">MASTFNNHLHTTHMYPPQVLKHEKYPDPSPGTVHKVPPISPSTKIVSHIFPFPNSHLSTSGIHPSHHNHQRNKYKYVMVLIVIYWHASIAKHGSKVNHFPSMMTYQGWQSR</sequence>
<proteinExistence type="predicted"/>